<sequence>MLPPELVQTIVAEVDDIPSLKACALAASMFCNASQRILFRSFTLEPILVPASSTILEESPHIASYITRLSIQLGTYIDDASNERLSQNLQKNFANLKLANVRQCIMNGSFHCPKQTPTFVPALLDFLLRQPLCELHVSSAVQVAPATILRLLTAAPVISFSEVYIEKHSKALLDRAQYTPIVEDLFVDSDAREVYEIVVQSESLANTLRRLSIEYLDPRRPGMTIPPLPLLHSFQFSLLFLNNGKRWLSDLILSVMSTSPLLADIVISFLVNKRVGVRPSGALETLDAALAVHPMRPTILWRLHFTSNVDENVRTEIFDKFTVGVQIGMPRSRGEKRLVLESLDSIW</sequence>
<proteinExistence type="predicted"/>
<accession>A0A8H6XRW7</accession>
<protein>
    <submittedName>
        <fullName evidence="1">Uncharacterized protein</fullName>
    </submittedName>
</protein>
<keyword evidence="2" id="KW-1185">Reference proteome</keyword>
<gene>
    <name evidence="1" type="ORF">MSAN_01910300</name>
</gene>
<dbReference type="OrthoDB" id="2745898at2759"/>
<dbReference type="Proteomes" id="UP000623467">
    <property type="component" value="Unassembled WGS sequence"/>
</dbReference>
<dbReference type="EMBL" id="JACAZH010000020">
    <property type="protein sequence ID" value="KAF7345334.1"/>
    <property type="molecule type" value="Genomic_DNA"/>
</dbReference>
<organism evidence="1 2">
    <name type="scientific">Mycena sanguinolenta</name>
    <dbReference type="NCBI Taxonomy" id="230812"/>
    <lineage>
        <taxon>Eukaryota</taxon>
        <taxon>Fungi</taxon>
        <taxon>Dikarya</taxon>
        <taxon>Basidiomycota</taxon>
        <taxon>Agaricomycotina</taxon>
        <taxon>Agaricomycetes</taxon>
        <taxon>Agaricomycetidae</taxon>
        <taxon>Agaricales</taxon>
        <taxon>Marasmiineae</taxon>
        <taxon>Mycenaceae</taxon>
        <taxon>Mycena</taxon>
    </lineage>
</organism>
<name>A0A8H6XRW7_9AGAR</name>
<reference evidence="1" key="1">
    <citation type="submission" date="2020-05" db="EMBL/GenBank/DDBJ databases">
        <title>Mycena genomes resolve the evolution of fungal bioluminescence.</title>
        <authorList>
            <person name="Tsai I.J."/>
        </authorList>
    </citation>
    <scope>NUCLEOTIDE SEQUENCE</scope>
    <source>
        <strain evidence="1">160909Yilan</strain>
    </source>
</reference>
<comment type="caution">
    <text evidence="1">The sequence shown here is derived from an EMBL/GenBank/DDBJ whole genome shotgun (WGS) entry which is preliminary data.</text>
</comment>
<dbReference type="AlphaFoldDB" id="A0A8H6XRW7"/>
<evidence type="ECO:0000313" key="1">
    <source>
        <dbReference type="EMBL" id="KAF7345334.1"/>
    </source>
</evidence>
<evidence type="ECO:0000313" key="2">
    <source>
        <dbReference type="Proteomes" id="UP000623467"/>
    </source>
</evidence>